<evidence type="ECO:0000313" key="1">
    <source>
        <dbReference type="EMBL" id="KAJ9618056.1"/>
    </source>
</evidence>
<keyword evidence="2" id="KW-1185">Reference proteome</keyword>
<accession>A0AA38XR04</accession>
<dbReference type="InterPro" id="IPR011051">
    <property type="entry name" value="RmlC_Cupin_sf"/>
</dbReference>
<dbReference type="SUPFAM" id="SSF51182">
    <property type="entry name" value="RmlC-like cupins"/>
    <property type="match status" value="1"/>
</dbReference>
<dbReference type="InterPro" id="IPR014710">
    <property type="entry name" value="RmlC-like_jellyroll"/>
</dbReference>
<name>A0AA38XR04_9EURO</name>
<dbReference type="AlphaFoldDB" id="A0AA38XR04"/>
<evidence type="ECO:0000313" key="2">
    <source>
        <dbReference type="Proteomes" id="UP001172681"/>
    </source>
</evidence>
<dbReference type="Proteomes" id="UP001172681">
    <property type="component" value="Unassembled WGS sequence"/>
</dbReference>
<reference evidence="1" key="1">
    <citation type="submission" date="2022-10" db="EMBL/GenBank/DDBJ databases">
        <title>Culturing micro-colonial fungi from biological soil crusts in the Mojave desert and describing Neophaeococcomyces mojavensis, and introducing the new genera and species Taxawa tesnikishii.</title>
        <authorList>
            <person name="Kurbessoian T."/>
            <person name="Stajich J.E."/>
        </authorList>
    </citation>
    <scope>NUCLEOTIDE SEQUENCE</scope>
    <source>
        <strain evidence="1">TK_35</strain>
    </source>
</reference>
<dbReference type="EMBL" id="JAPDRN010000146">
    <property type="protein sequence ID" value="KAJ9618056.1"/>
    <property type="molecule type" value="Genomic_DNA"/>
</dbReference>
<sequence>MTSKAGLGLILPHGCRITHGTAACVKKPFRDIDITMNNLTISTSKTFRGQLGWMEFTSNVRLPRHLHMDLHGKRLLDERILVLNGVGLVELAGEYYVVAPGSLVDIRGGVPHTWTACPAGVKLPDGTISNNSFLMVYEYEDETTFFPTADKDPINSVSDYKPFSGQLQEIRFPNFSAQDVARKGLIVFNEQKVALELA</sequence>
<organism evidence="1 2">
    <name type="scientific">Knufia peltigerae</name>
    <dbReference type="NCBI Taxonomy" id="1002370"/>
    <lineage>
        <taxon>Eukaryota</taxon>
        <taxon>Fungi</taxon>
        <taxon>Dikarya</taxon>
        <taxon>Ascomycota</taxon>
        <taxon>Pezizomycotina</taxon>
        <taxon>Eurotiomycetes</taxon>
        <taxon>Chaetothyriomycetidae</taxon>
        <taxon>Chaetothyriales</taxon>
        <taxon>Trichomeriaceae</taxon>
        <taxon>Knufia</taxon>
    </lineage>
</organism>
<dbReference type="Gene3D" id="2.60.120.10">
    <property type="entry name" value="Jelly Rolls"/>
    <property type="match status" value="1"/>
</dbReference>
<gene>
    <name evidence="1" type="ORF">H2204_013205</name>
</gene>
<proteinExistence type="predicted"/>
<protein>
    <submittedName>
        <fullName evidence="1">Uncharacterized protein</fullName>
    </submittedName>
</protein>
<comment type="caution">
    <text evidence="1">The sequence shown here is derived from an EMBL/GenBank/DDBJ whole genome shotgun (WGS) entry which is preliminary data.</text>
</comment>